<gene>
    <name evidence="1" type="ORF">C8D86_10737</name>
</gene>
<dbReference type="AlphaFoldDB" id="A0A370GP75"/>
<evidence type="ECO:0000313" key="1">
    <source>
        <dbReference type="EMBL" id="RDI45159.1"/>
    </source>
</evidence>
<sequence>MLMGVNGLSPLTLPLVRQLIEEGLADFCEVMADNFIHLPPEKIRSALPDVPLALHIVASRFLEKSFAELKQLAAYLRPWIHALKPIYVSDHLVRFTEHGSYLPFIAELDYDREGEHIKKRVREWKNLLDVSLLFENHASVTPRGKQQAVFFERLLQETHSDLLFDFSNAYIAEYNQIAPVTQWQPLMRHARHFHVAGFKIEPVSKLAIDTHDAPVEKIVLDRMSAYFQAVPSQAIRTLVVETDANVQLDHWRQELRRIRKVLGISKGAA</sequence>
<name>A0A370GP75_9COXI</name>
<dbReference type="OrthoDB" id="9763101at2"/>
<organism evidence="1 2">
    <name type="scientific">Aquicella lusitana</name>
    <dbReference type="NCBI Taxonomy" id="254246"/>
    <lineage>
        <taxon>Bacteria</taxon>
        <taxon>Pseudomonadati</taxon>
        <taxon>Pseudomonadota</taxon>
        <taxon>Gammaproteobacteria</taxon>
        <taxon>Legionellales</taxon>
        <taxon>Coxiellaceae</taxon>
        <taxon>Aquicella</taxon>
    </lineage>
</organism>
<accession>A0A370GP75</accession>
<evidence type="ECO:0000313" key="2">
    <source>
        <dbReference type="Proteomes" id="UP000254720"/>
    </source>
</evidence>
<comment type="caution">
    <text evidence="1">The sequence shown here is derived from an EMBL/GenBank/DDBJ whole genome shotgun (WGS) entry which is preliminary data.</text>
</comment>
<dbReference type="Gene3D" id="3.20.20.150">
    <property type="entry name" value="Divalent-metal-dependent TIM barrel enzymes"/>
    <property type="match status" value="1"/>
</dbReference>
<dbReference type="PANTHER" id="PTHR42194:SF1">
    <property type="entry name" value="UPF0276 PROTEIN HI_1600"/>
    <property type="match status" value="1"/>
</dbReference>
<keyword evidence="2" id="KW-1185">Reference proteome</keyword>
<proteinExistence type="predicted"/>
<dbReference type="EMBL" id="QQAX01000007">
    <property type="protein sequence ID" value="RDI45159.1"/>
    <property type="molecule type" value="Genomic_DNA"/>
</dbReference>
<dbReference type="PANTHER" id="PTHR42194">
    <property type="entry name" value="UPF0276 PROTEIN HI_1600"/>
    <property type="match status" value="1"/>
</dbReference>
<dbReference type="Pfam" id="PF05114">
    <property type="entry name" value="MbnB_TglH_ChrH"/>
    <property type="match status" value="1"/>
</dbReference>
<dbReference type="InterPro" id="IPR036237">
    <property type="entry name" value="Xyl_isomerase-like_sf"/>
</dbReference>
<reference evidence="1 2" key="1">
    <citation type="submission" date="2018-07" db="EMBL/GenBank/DDBJ databases">
        <title>Genomic Encyclopedia of Type Strains, Phase IV (KMG-IV): sequencing the most valuable type-strain genomes for metagenomic binning, comparative biology and taxonomic classification.</title>
        <authorList>
            <person name="Goeker M."/>
        </authorList>
    </citation>
    <scope>NUCLEOTIDE SEQUENCE [LARGE SCALE GENOMIC DNA]</scope>
    <source>
        <strain evidence="1 2">DSM 16500</strain>
    </source>
</reference>
<dbReference type="RefSeq" id="WP_114834028.1">
    <property type="nucleotide sequence ID" value="NZ_LR699114.1"/>
</dbReference>
<dbReference type="Proteomes" id="UP000254720">
    <property type="component" value="Unassembled WGS sequence"/>
</dbReference>
<dbReference type="SUPFAM" id="SSF51658">
    <property type="entry name" value="Xylose isomerase-like"/>
    <property type="match status" value="1"/>
</dbReference>
<dbReference type="InterPro" id="IPR007801">
    <property type="entry name" value="MbnB/TglH/ChrH"/>
</dbReference>
<protein>
    <submittedName>
        <fullName evidence="1">Methanobactin biosynthesis cassette protein MbnB</fullName>
    </submittedName>
</protein>